<keyword evidence="5" id="KW-0325">Glycoprotein</keyword>
<evidence type="ECO:0008006" key="8">
    <source>
        <dbReference type="Google" id="ProtNLM"/>
    </source>
</evidence>
<keyword evidence="4" id="KW-0472">Membrane</keyword>
<dbReference type="EMBL" id="JAINDJ010000005">
    <property type="protein sequence ID" value="KAG9447689.1"/>
    <property type="molecule type" value="Genomic_DNA"/>
</dbReference>
<dbReference type="InterPro" id="IPR003406">
    <property type="entry name" value="Glyco_trans_14"/>
</dbReference>
<evidence type="ECO:0000256" key="3">
    <source>
        <dbReference type="ARBA" id="ARBA00022679"/>
    </source>
</evidence>
<dbReference type="PANTHER" id="PTHR45719:SF10">
    <property type="entry name" value="CORE-2_I-BRANCHING BETA-1,6-N-ACETYLGLUCOSAMINYLTRANSFERASE FAMILY PROTEIN"/>
    <property type="match status" value="1"/>
</dbReference>
<dbReference type="GO" id="GO:0015020">
    <property type="term" value="F:glucuronosyltransferase activity"/>
    <property type="evidence" value="ECO:0007669"/>
    <property type="project" value="InterPro"/>
</dbReference>
<dbReference type="AlphaFoldDB" id="A0AAV7EG86"/>
<gene>
    <name evidence="6" type="ORF">H6P81_013817</name>
</gene>
<accession>A0AAV7EG86</accession>
<evidence type="ECO:0000313" key="7">
    <source>
        <dbReference type="Proteomes" id="UP000825729"/>
    </source>
</evidence>
<keyword evidence="2" id="KW-0328">Glycosyltransferase</keyword>
<keyword evidence="7" id="KW-1185">Reference proteome</keyword>
<comment type="caution">
    <text evidence="6">The sequence shown here is derived from an EMBL/GenBank/DDBJ whole genome shotgun (WGS) entry which is preliminary data.</text>
</comment>
<sequence length="418" mass="46436">MFPGLSASAGSAPKESRSLYCLITAALLSPLFLILTFSGSSSVRFLVSRPVSSAPKLLLFDPNDPSLPPPPALAYLISGSNGDVSRLLRLLSAVYHPKNHYLLHLDLTASREQREQLALAVQGVPIYRAARNVDVIGKADFAYPRGSSALAATLHGASLFLRFAPKWDWFINLSAEDYPLVTQDDLLHILAFLPRNLNLVQHTSNLTARESRRVRLVTVDPGFYLSARSDMFYATQKRELPNLYKLFTGSTSVILSRKFVEFCILGVENLPRILLMYFANTPSSDRNYFHTVLCNSPDFNNTTINHNMHFASWDDPPKQNPRILGLKDLNAMLESGAAFGTRFPENDPVLDRIDQEVLNRSQGRVVPGGWCLGGEDDQCAQWGDPNVLRPGPGAKRLAKSIVELFSNGTLMYNHCIFQ</sequence>
<evidence type="ECO:0000313" key="6">
    <source>
        <dbReference type="EMBL" id="KAG9447689.1"/>
    </source>
</evidence>
<reference evidence="6 7" key="1">
    <citation type="submission" date="2021-07" db="EMBL/GenBank/DDBJ databases">
        <title>The Aristolochia fimbriata genome: insights into angiosperm evolution, floral development and chemical biosynthesis.</title>
        <authorList>
            <person name="Jiao Y."/>
        </authorList>
    </citation>
    <scope>NUCLEOTIDE SEQUENCE [LARGE SCALE GENOMIC DNA]</scope>
    <source>
        <strain evidence="6">IBCAS-2021</strain>
        <tissue evidence="6">Leaf</tissue>
    </source>
</reference>
<dbReference type="Pfam" id="PF02485">
    <property type="entry name" value="Branch"/>
    <property type="match status" value="1"/>
</dbReference>
<dbReference type="GO" id="GO:0016020">
    <property type="term" value="C:membrane"/>
    <property type="evidence" value="ECO:0007669"/>
    <property type="project" value="UniProtKB-SubCell"/>
</dbReference>
<proteinExistence type="predicted"/>
<evidence type="ECO:0000256" key="2">
    <source>
        <dbReference type="ARBA" id="ARBA00022676"/>
    </source>
</evidence>
<dbReference type="InterPro" id="IPR044610">
    <property type="entry name" value="GLCAT14A/B/C"/>
</dbReference>
<evidence type="ECO:0000256" key="1">
    <source>
        <dbReference type="ARBA" id="ARBA00004606"/>
    </source>
</evidence>
<evidence type="ECO:0000256" key="4">
    <source>
        <dbReference type="ARBA" id="ARBA00023136"/>
    </source>
</evidence>
<dbReference type="Proteomes" id="UP000825729">
    <property type="component" value="Unassembled WGS sequence"/>
</dbReference>
<keyword evidence="3" id="KW-0808">Transferase</keyword>
<dbReference type="PANTHER" id="PTHR45719">
    <property type="entry name" value="GLYCOSYLTRANSFERASE"/>
    <property type="match status" value="1"/>
</dbReference>
<organism evidence="6 7">
    <name type="scientific">Aristolochia fimbriata</name>
    <name type="common">White veined hardy Dutchman's pipe vine</name>
    <dbReference type="NCBI Taxonomy" id="158543"/>
    <lineage>
        <taxon>Eukaryota</taxon>
        <taxon>Viridiplantae</taxon>
        <taxon>Streptophyta</taxon>
        <taxon>Embryophyta</taxon>
        <taxon>Tracheophyta</taxon>
        <taxon>Spermatophyta</taxon>
        <taxon>Magnoliopsida</taxon>
        <taxon>Magnoliidae</taxon>
        <taxon>Piperales</taxon>
        <taxon>Aristolochiaceae</taxon>
        <taxon>Aristolochia</taxon>
    </lineage>
</organism>
<name>A0AAV7EG86_ARIFI</name>
<evidence type="ECO:0000256" key="5">
    <source>
        <dbReference type="ARBA" id="ARBA00023180"/>
    </source>
</evidence>
<protein>
    <recommendedName>
        <fullName evidence="8">Beta-glucuronosyltransferase GlcAT14A</fullName>
    </recommendedName>
</protein>
<comment type="subcellular location">
    <subcellularLocation>
        <location evidence="1">Membrane</location>
        <topology evidence="1">Single-pass type II membrane protein</topology>
    </subcellularLocation>
</comment>